<name>A0AAV0AU75_PHAPC</name>
<evidence type="ECO:0000313" key="9">
    <source>
        <dbReference type="Proteomes" id="UP001153365"/>
    </source>
</evidence>
<evidence type="ECO:0000256" key="2">
    <source>
        <dbReference type="ARBA" id="ARBA00022692"/>
    </source>
</evidence>
<keyword evidence="4 6" id="KW-0472">Membrane</keyword>
<organism evidence="8 9">
    <name type="scientific">Phakopsora pachyrhizi</name>
    <name type="common">Asian soybean rust disease fungus</name>
    <dbReference type="NCBI Taxonomy" id="170000"/>
    <lineage>
        <taxon>Eukaryota</taxon>
        <taxon>Fungi</taxon>
        <taxon>Dikarya</taxon>
        <taxon>Basidiomycota</taxon>
        <taxon>Pucciniomycotina</taxon>
        <taxon>Pucciniomycetes</taxon>
        <taxon>Pucciniales</taxon>
        <taxon>Phakopsoraceae</taxon>
        <taxon>Phakopsora</taxon>
    </lineage>
</organism>
<feature type="compositionally biased region" description="Polar residues" evidence="5">
    <location>
        <begin position="287"/>
        <end position="296"/>
    </location>
</feature>
<dbReference type="AlphaFoldDB" id="A0AAV0AU75"/>
<dbReference type="GO" id="GO:0006506">
    <property type="term" value="P:GPI anchor biosynthetic process"/>
    <property type="evidence" value="ECO:0007669"/>
    <property type="project" value="InterPro"/>
</dbReference>
<dbReference type="Proteomes" id="UP001153365">
    <property type="component" value="Unassembled WGS sequence"/>
</dbReference>
<evidence type="ECO:0000256" key="4">
    <source>
        <dbReference type="ARBA" id="ARBA00023136"/>
    </source>
</evidence>
<sequence>MFNNYSNQRRFFRALNRSDRFLLVMLLRVIWFLTIIYVELFHFGLIIRSCQWPILFNNNNNNSELSSDQFRILILADPQLPSIPYSYPDRNYLSQLLSVEIIYQFIRKSWSLTLSSTRPDAIVFLGDLMDGGVTTSDPEKFKSYFDRFQNTFKLSDRIVKNISSGNSTRLLFIAGNHDLGLYPHTSESTSDLARQRFIKHWPPGKLNGIAQWANHSIIWIDSMRMIEESSHKSQDAIGLREGGVTDFLKKLSGPNMMLPKVLFSHVPLWREEGTSCGPLRESKRSIRQGSGRNYQNEIPEDSTQMILETIQPEIVFSGDDHDYCEIEHQIPSSSLAHPSPLLIPEVSVKSFSMGMGVHSPGYHLLSLSNPSRFARAPDERTIAHRACLLPDQIRLYTHIYSPLYLLTLMILVGPKMIEKISRFGSRTRRQQAKTNGLPIHHRPRIGHRKSLSRTLMFHKAPNGSGLSSDSSSSDEQGRSDEEESGRMKSNRSMLLASRNRRSLSLGIGVG</sequence>
<dbReference type="GO" id="GO:0016787">
    <property type="term" value="F:hydrolase activity"/>
    <property type="evidence" value="ECO:0007669"/>
    <property type="project" value="InterPro"/>
</dbReference>
<dbReference type="InterPro" id="IPR033308">
    <property type="entry name" value="PGAP5/Cdc1/Ted1"/>
</dbReference>
<feature type="transmembrane region" description="Helical" evidence="6">
    <location>
        <begin position="21"/>
        <end position="47"/>
    </location>
</feature>
<feature type="region of interest" description="Disordered" evidence="5">
    <location>
        <begin position="458"/>
        <end position="497"/>
    </location>
</feature>
<comment type="caution">
    <text evidence="8">The sequence shown here is derived from an EMBL/GenBank/DDBJ whole genome shotgun (WGS) entry which is preliminary data.</text>
</comment>
<gene>
    <name evidence="8" type="ORF">PPACK8108_LOCUS6011</name>
</gene>
<dbReference type="EMBL" id="CALTRL010001155">
    <property type="protein sequence ID" value="CAH7671246.1"/>
    <property type="molecule type" value="Genomic_DNA"/>
</dbReference>
<dbReference type="PANTHER" id="PTHR13315:SF4">
    <property type="entry name" value="METALLOPHOSPHOESTERASE, ISOFORM E"/>
    <property type="match status" value="1"/>
</dbReference>
<keyword evidence="9" id="KW-1185">Reference proteome</keyword>
<proteinExistence type="predicted"/>
<feature type="non-terminal residue" evidence="8">
    <location>
        <position position="510"/>
    </location>
</feature>
<evidence type="ECO:0000256" key="6">
    <source>
        <dbReference type="SAM" id="Phobius"/>
    </source>
</evidence>
<feature type="compositionally biased region" description="Low complexity" evidence="5">
    <location>
        <begin position="463"/>
        <end position="474"/>
    </location>
</feature>
<protein>
    <submittedName>
        <fullName evidence="8">Metallo-dependent phosphatase-like protein</fullName>
    </submittedName>
</protein>
<evidence type="ECO:0000256" key="3">
    <source>
        <dbReference type="ARBA" id="ARBA00022989"/>
    </source>
</evidence>
<dbReference type="PANTHER" id="PTHR13315">
    <property type="entry name" value="METALLO PHOSPHOESTERASE RELATED"/>
    <property type="match status" value="1"/>
</dbReference>
<feature type="domain" description="Calcineurin-like phosphoesterase" evidence="7">
    <location>
        <begin position="70"/>
        <end position="323"/>
    </location>
</feature>
<dbReference type="Gene3D" id="3.60.21.10">
    <property type="match status" value="1"/>
</dbReference>
<dbReference type="InterPro" id="IPR004843">
    <property type="entry name" value="Calcineurin-like_PHP"/>
</dbReference>
<dbReference type="SUPFAM" id="SSF56300">
    <property type="entry name" value="Metallo-dependent phosphatases"/>
    <property type="match status" value="1"/>
</dbReference>
<reference evidence="8" key="1">
    <citation type="submission" date="2022-06" db="EMBL/GenBank/DDBJ databases">
        <authorList>
            <consortium name="SYNGENTA / RWTH Aachen University"/>
        </authorList>
    </citation>
    <scope>NUCLEOTIDE SEQUENCE</scope>
</reference>
<evidence type="ECO:0000313" key="8">
    <source>
        <dbReference type="EMBL" id="CAH7671246.1"/>
    </source>
</evidence>
<keyword evidence="2 6" id="KW-0812">Transmembrane</keyword>
<dbReference type="GO" id="GO:0005783">
    <property type="term" value="C:endoplasmic reticulum"/>
    <property type="evidence" value="ECO:0007669"/>
    <property type="project" value="TreeGrafter"/>
</dbReference>
<comment type="subcellular location">
    <subcellularLocation>
        <location evidence="1">Membrane</location>
        <topology evidence="1">Multi-pass membrane protein</topology>
    </subcellularLocation>
</comment>
<evidence type="ECO:0000256" key="5">
    <source>
        <dbReference type="SAM" id="MobiDB-lite"/>
    </source>
</evidence>
<dbReference type="InterPro" id="IPR029052">
    <property type="entry name" value="Metallo-depent_PP-like"/>
</dbReference>
<dbReference type="GO" id="GO:0016020">
    <property type="term" value="C:membrane"/>
    <property type="evidence" value="ECO:0007669"/>
    <property type="project" value="UniProtKB-SubCell"/>
</dbReference>
<accession>A0AAV0AU75</accession>
<feature type="region of interest" description="Disordered" evidence="5">
    <location>
        <begin position="277"/>
        <end position="296"/>
    </location>
</feature>
<dbReference type="Pfam" id="PF00149">
    <property type="entry name" value="Metallophos"/>
    <property type="match status" value="1"/>
</dbReference>
<keyword evidence="3 6" id="KW-1133">Transmembrane helix</keyword>
<evidence type="ECO:0000259" key="7">
    <source>
        <dbReference type="Pfam" id="PF00149"/>
    </source>
</evidence>
<feature type="region of interest" description="Disordered" evidence="5">
    <location>
        <begin position="424"/>
        <end position="445"/>
    </location>
</feature>
<evidence type="ECO:0000256" key="1">
    <source>
        <dbReference type="ARBA" id="ARBA00004141"/>
    </source>
</evidence>